<name>L8E8D5_HUMAN</name>
<organism evidence="1">
    <name type="scientific">Homo sapiens</name>
    <name type="common">Human</name>
    <dbReference type="NCBI Taxonomy" id="9606"/>
    <lineage>
        <taxon>Eukaryota</taxon>
        <taxon>Metazoa</taxon>
        <taxon>Chordata</taxon>
        <taxon>Craniata</taxon>
        <taxon>Vertebrata</taxon>
        <taxon>Euteleostomi</taxon>
        <taxon>Mammalia</taxon>
        <taxon>Eutheria</taxon>
        <taxon>Euarchontoglires</taxon>
        <taxon>Primates</taxon>
        <taxon>Haplorrhini</taxon>
        <taxon>Catarrhini</taxon>
        <taxon>Hominidae</taxon>
        <taxon>Homo</taxon>
    </lineage>
</organism>
<dbReference type="ChiTaRS" id="ADRA2B">
    <property type="organism name" value="human"/>
</dbReference>
<sequence>MGQMDLLDLEGHRGSFLGVERMEGTKKSPSWGVGGFPAWSSVGC</sequence>
<accession>L8E8D5</accession>
<proteinExistence type="predicted"/>
<dbReference type="EMBL" id="HF583494">
    <property type="protein sequence ID" value="CCQ42991.1"/>
    <property type="molecule type" value="Genomic_DNA"/>
</dbReference>
<dbReference type="AlphaFoldDB" id="L8E8D5"/>
<reference evidence="1" key="1">
    <citation type="journal article" date="2013" name="PLoS ONE">
        <title>Direct detection of alternative open reading frames translation products in human significantly expands the proteome.</title>
        <authorList>
            <person name="Vanderperre B."/>
            <person name="Lucier J.-F."/>
            <person name="Motard J."/>
            <person name="Tremblay G."/>
            <person name="Vanderperre S."/>
            <person name="Wisztorski M."/>
            <person name="Salzet M."/>
            <person name="Boisvert F.-M."/>
            <person name="Roucou X."/>
        </authorList>
    </citation>
    <scope>NUCLEOTIDE SEQUENCE</scope>
</reference>
<protein>
    <submittedName>
        <fullName evidence="1">Alternative protein ADRA2B</fullName>
    </submittedName>
</protein>
<dbReference type="OrthoDB" id="5975661at2759"/>
<gene>
    <name evidence="1" type="primary">ADRA2B</name>
</gene>
<evidence type="ECO:0000313" key="1">
    <source>
        <dbReference type="EMBL" id="CCQ42991.1"/>
    </source>
</evidence>